<protein>
    <submittedName>
        <fullName evidence="1">Uncharacterized protein</fullName>
    </submittedName>
</protein>
<evidence type="ECO:0000313" key="2">
    <source>
        <dbReference type="Proteomes" id="UP001189429"/>
    </source>
</evidence>
<keyword evidence="2" id="KW-1185">Reference proteome</keyword>
<evidence type="ECO:0000313" key="1">
    <source>
        <dbReference type="EMBL" id="CAK0879618.1"/>
    </source>
</evidence>
<sequence length="174" mass="18741">VRVIDDFSASLINECTAPTERIRMETLDVLVSLARALRGRGPLMLRKEDFARAFKTLPLALSALCMAVAVWGEAAQEGWALQLWRCPFGAVASAYAILGRLFFAPTGRFADDLFGIDPEGGWAEGPLAGAAGASRATRFVIETLLGWKQDEEKRVSSAESAEVLGATVTVINKP</sequence>
<proteinExistence type="predicted"/>
<accession>A0ABN9W3S3</accession>
<feature type="non-terminal residue" evidence="1">
    <location>
        <position position="174"/>
    </location>
</feature>
<name>A0ABN9W3S3_9DINO</name>
<organism evidence="1 2">
    <name type="scientific">Prorocentrum cordatum</name>
    <dbReference type="NCBI Taxonomy" id="2364126"/>
    <lineage>
        <taxon>Eukaryota</taxon>
        <taxon>Sar</taxon>
        <taxon>Alveolata</taxon>
        <taxon>Dinophyceae</taxon>
        <taxon>Prorocentrales</taxon>
        <taxon>Prorocentraceae</taxon>
        <taxon>Prorocentrum</taxon>
    </lineage>
</organism>
<comment type="caution">
    <text evidence="1">The sequence shown here is derived from an EMBL/GenBank/DDBJ whole genome shotgun (WGS) entry which is preliminary data.</text>
</comment>
<reference evidence="1" key="1">
    <citation type="submission" date="2023-10" db="EMBL/GenBank/DDBJ databases">
        <authorList>
            <person name="Chen Y."/>
            <person name="Shah S."/>
            <person name="Dougan E. K."/>
            <person name="Thang M."/>
            <person name="Chan C."/>
        </authorList>
    </citation>
    <scope>NUCLEOTIDE SEQUENCE [LARGE SCALE GENOMIC DNA]</scope>
</reference>
<dbReference type="Proteomes" id="UP001189429">
    <property type="component" value="Unassembled WGS sequence"/>
</dbReference>
<feature type="non-terminal residue" evidence="1">
    <location>
        <position position="1"/>
    </location>
</feature>
<gene>
    <name evidence="1" type="ORF">PCOR1329_LOCUS63000</name>
</gene>
<dbReference type="EMBL" id="CAUYUJ010017982">
    <property type="protein sequence ID" value="CAK0879618.1"/>
    <property type="molecule type" value="Genomic_DNA"/>
</dbReference>